<proteinExistence type="predicted"/>
<sequence>MAAAKMFLIRWYSSSTHLKVFLDLKDFWDDLPVSRLKYNALDLTKSPFRNRSERFDDFQEVFQTTSRKSSRRLTGSLPDDLQEVFQTTYRKSSRRLPGLPGSLLTKSSSISSGVRAFVNVGVENGYDEVNVQIPAKYKYVFSQQIMLDQENVATPVTDKSEYDDRNTDEPSSVITLLPHMHAVRSLRSDRAPVPLGRYVATETESKLVSPPQDECSPIPTSPEPPVAQPRQQRVLRPCGDGVTEVLRIQEKVTARRAVYHYDRCQVEVQ</sequence>
<feature type="region of interest" description="Disordered" evidence="1">
    <location>
        <begin position="203"/>
        <end position="232"/>
    </location>
</feature>
<dbReference type="AlphaFoldDB" id="A0A8S9IPW7"/>
<name>A0A8S9IPW7_BRACR</name>
<gene>
    <name evidence="2" type="ORF">F2Q70_00004848</name>
</gene>
<protein>
    <submittedName>
        <fullName evidence="2">Uncharacterized protein</fullName>
    </submittedName>
</protein>
<dbReference type="EMBL" id="QGKY02001015">
    <property type="protein sequence ID" value="KAF2572140.1"/>
    <property type="molecule type" value="Genomic_DNA"/>
</dbReference>
<evidence type="ECO:0000313" key="2">
    <source>
        <dbReference type="EMBL" id="KAF2572140.1"/>
    </source>
</evidence>
<evidence type="ECO:0000256" key="1">
    <source>
        <dbReference type="SAM" id="MobiDB-lite"/>
    </source>
</evidence>
<organism evidence="2">
    <name type="scientific">Brassica cretica</name>
    <name type="common">Mustard</name>
    <dbReference type="NCBI Taxonomy" id="69181"/>
    <lineage>
        <taxon>Eukaryota</taxon>
        <taxon>Viridiplantae</taxon>
        <taxon>Streptophyta</taxon>
        <taxon>Embryophyta</taxon>
        <taxon>Tracheophyta</taxon>
        <taxon>Spermatophyta</taxon>
        <taxon>Magnoliopsida</taxon>
        <taxon>eudicotyledons</taxon>
        <taxon>Gunneridae</taxon>
        <taxon>Pentapetalae</taxon>
        <taxon>rosids</taxon>
        <taxon>malvids</taxon>
        <taxon>Brassicales</taxon>
        <taxon>Brassicaceae</taxon>
        <taxon>Brassiceae</taxon>
        <taxon>Brassica</taxon>
    </lineage>
</organism>
<reference evidence="2" key="1">
    <citation type="submission" date="2019-12" db="EMBL/GenBank/DDBJ databases">
        <title>Genome sequencing and annotation of Brassica cretica.</title>
        <authorList>
            <person name="Studholme D.J."/>
            <person name="Sarris P.F."/>
        </authorList>
    </citation>
    <scope>NUCLEOTIDE SEQUENCE</scope>
    <source>
        <strain evidence="2">PFS-102/07</strain>
        <tissue evidence="2">Leaf</tissue>
    </source>
</reference>
<comment type="caution">
    <text evidence="2">The sequence shown here is derived from an EMBL/GenBank/DDBJ whole genome shotgun (WGS) entry which is preliminary data.</text>
</comment>
<accession>A0A8S9IPW7</accession>